<dbReference type="GO" id="GO:0016810">
    <property type="term" value="F:hydrolase activity, acting on carbon-nitrogen (but not peptide) bonds"/>
    <property type="evidence" value="ECO:0007669"/>
    <property type="project" value="InterPro"/>
</dbReference>
<dbReference type="SUPFAM" id="SSF51556">
    <property type="entry name" value="Metallo-dependent hydrolases"/>
    <property type="match status" value="1"/>
</dbReference>
<dbReference type="PANTHER" id="PTHR43794:SF5">
    <property type="entry name" value="CHLOROHYDROLASE FAMILY PROTEIN"/>
    <property type="match status" value="1"/>
</dbReference>
<reference evidence="3" key="1">
    <citation type="submission" date="2018-01" db="EMBL/GenBank/DDBJ databases">
        <authorList>
            <consortium name="Urmite Genomes"/>
        </authorList>
    </citation>
    <scope>NUCLEOTIDE SEQUENCE [LARGE SCALE GENOMIC DNA]</scope>
    <source>
        <strain evidence="3">AFP003</strain>
    </source>
</reference>
<organism evidence="3 4">
    <name type="scientific">Mycobacterium ahvazicum</name>
    <dbReference type="NCBI Taxonomy" id="1964395"/>
    <lineage>
        <taxon>Bacteria</taxon>
        <taxon>Bacillati</taxon>
        <taxon>Actinomycetota</taxon>
        <taxon>Actinomycetes</taxon>
        <taxon>Mycobacteriales</taxon>
        <taxon>Mycobacteriaceae</taxon>
        <taxon>Mycobacterium</taxon>
        <taxon>Mycobacterium simiae complex</taxon>
    </lineage>
</organism>
<dbReference type="PANTHER" id="PTHR43794">
    <property type="entry name" value="AMINOHYDROLASE SSNA-RELATED"/>
    <property type="match status" value="1"/>
</dbReference>
<evidence type="ECO:0000313" key="4">
    <source>
        <dbReference type="Proteomes" id="UP000236318"/>
    </source>
</evidence>
<feature type="region of interest" description="Disordered" evidence="1">
    <location>
        <begin position="398"/>
        <end position="429"/>
    </location>
</feature>
<accession>A0A2K4YJR9</accession>
<dbReference type="Proteomes" id="UP000236318">
    <property type="component" value="Unassembled WGS sequence"/>
</dbReference>
<evidence type="ECO:0000259" key="2">
    <source>
        <dbReference type="Pfam" id="PF01979"/>
    </source>
</evidence>
<feature type="domain" description="Amidohydrolase-related" evidence="2">
    <location>
        <begin position="65"/>
        <end position="391"/>
    </location>
</feature>
<protein>
    <submittedName>
        <fullName evidence="3">Cytosine deaminase</fullName>
    </submittedName>
</protein>
<dbReference type="Gene3D" id="2.30.40.10">
    <property type="entry name" value="Urease, subunit C, domain 1"/>
    <property type="match status" value="1"/>
</dbReference>
<evidence type="ECO:0000313" key="3">
    <source>
        <dbReference type="EMBL" id="SOX57032.1"/>
    </source>
</evidence>
<dbReference type="AlphaFoldDB" id="A0A2K4YJR9"/>
<proteinExistence type="predicted"/>
<dbReference type="EMBL" id="FXEG02000006">
    <property type="protein sequence ID" value="SOX57032.1"/>
    <property type="molecule type" value="Genomic_DNA"/>
</dbReference>
<evidence type="ECO:0000256" key="1">
    <source>
        <dbReference type="SAM" id="MobiDB-lite"/>
    </source>
</evidence>
<dbReference type="Pfam" id="PF01979">
    <property type="entry name" value="Amidohydro_1"/>
    <property type="match status" value="1"/>
</dbReference>
<gene>
    <name evidence="3" type="ORF">MAAFP003_5744</name>
</gene>
<dbReference type="Gene3D" id="3.20.20.140">
    <property type="entry name" value="Metal-dependent hydrolases"/>
    <property type="match status" value="1"/>
</dbReference>
<sequence>VSSAPSTGANNKPATVIRGGLLLTQDEATGTIVGDIRVVDGRIHAIGDIGDQPAARVIDATGKAVLPGFVDTHRHTWQGAFRLIGFGWDFPTYRRNVQLTWGPQFTPNDAYIGELVGALAAINSGITTIRSESHIQNSPAHSDAVICALRDSGIRAVFAHGWPSVDSDAWMLNSTRRHPPDIVRIRHEILSNDQDLVTLNAMLRGPDMSQPDVVVDDLAIARNLGVRASMHIGWQPGGIRQLHDAALLDADLLFIHCCDSTDDELRMLADAGASASVASTIELSMPGLGLPATDRLLATGSRPSLSIDSEVCVAGDMFTAMRAAQSASVIHAAMRPQPGGSPPRAHDLLAFATRDAAAAAGLADRIGTITAGKDADLIVIDLGSPSLAAAASRVANASKSHAARCRDRHGSRRDPQGFRAHPSRTRRRLPSRCRLACQHPRTAPTVCRKRADQATVDAVMAQSCRRVDDRPHRSTASKSNP</sequence>
<name>A0A2K4YJR9_9MYCO</name>
<dbReference type="InterPro" id="IPR006680">
    <property type="entry name" value="Amidohydro-rel"/>
</dbReference>
<dbReference type="InterPro" id="IPR050287">
    <property type="entry name" value="MTA/SAH_deaminase"/>
</dbReference>
<dbReference type="InterPro" id="IPR032466">
    <property type="entry name" value="Metal_Hydrolase"/>
</dbReference>
<feature type="compositionally biased region" description="Basic residues" evidence="1">
    <location>
        <begin position="401"/>
        <end position="411"/>
    </location>
</feature>
<dbReference type="SUPFAM" id="SSF51338">
    <property type="entry name" value="Composite domain of metallo-dependent hydrolases"/>
    <property type="match status" value="1"/>
</dbReference>
<keyword evidence="4" id="KW-1185">Reference proteome</keyword>
<dbReference type="InterPro" id="IPR011059">
    <property type="entry name" value="Metal-dep_hydrolase_composite"/>
</dbReference>
<comment type="caution">
    <text evidence="3">The sequence shown here is derived from an EMBL/GenBank/DDBJ whole genome shotgun (WGS) entry which is preliminary data.</text>
</comment>
<feature type="non-terminal residue" evidence="3">
    <location>
        <position position="1"/>
    </location>
</feature>